<sequence>MIAMATTASEKKITRSAPPTVGSVEAGAAPAGGVVSASTIARVNHIGGSRRATPRVRRHQTCPDMPRRDGQARWARYVVDTPDRREDSPNGTG</sequence>
<feature type="compositionally biased region" description="Low complexity" evidence="1">
    <location>
        <begin position="21"/>
        <end position="38"/>
    </location>
</feature>
<protein>
    <submittedName>
        <fullName evidence="2">Uncharacterized protein</fullName>
    </submittedName>
</protein>
<feature type="region of interest" description="Disordered" evidence="1">
    <location>
        <begin position="1"/>
        <end position="93"/>
    </location>
</feature>
<evidence type="ECO:0000313" key="3">
    <source>
        <dbReference type="Proteomes" id="UP001501570"/>
    </source>
</evidence>
<comment type="caution">
    <text evidence="2">The sequence shown here is derived from an EMBL/GenBank/DDBJ whole genome shotgun (WGS) entry which is preliminary data.</text>
</comment>
<proteinExistence type="predicted"/>
<dbReference type="EMBL" id="BAABJQ010000013">
    <property type="protein sequence ID" value="GAA5190200.1"/>
    <property type="molecule type" value="Genomic_DNA"/>
</dbReference>
<evidence type="ECO:0000313" key="2">
    <source>
        <dbReference type="EMBL" id="GAA5190200.1"/>
    </source>
</evidence>
<keyword evidence="3" id="KW-1185">Reference proteome</keyword>
<name>A0ABP9S3V2_9ACTN</name>
<gene>
    <name evidence="2" type="ORF">GCM10023322_44810</name>
</gene>
<accession>A0ABP9S3V2</accession>
<organism evidence="2 3">
    <name type="scientific">Rugosimonospora acidiphila</name>
    <dbReference type="NCBI Taxonomy" id="556531"/>
    <lineage>
        <taxon>Bacteria</taxon>
        <taxon>Bacillati</taxon>
        <taxon>Actinomycetota</taxon>
        <taxon>Actinomycetes</taxon>
        <taxon>Micromonosporales</taxon>
        <taxon>Micromonosporaceae</taxon>
        <taxon>Rugosimonospora</taxon>
    </lineage>
</organism>
<evidence type="ECO:0000256" key="1">
    <source>
        <dbReference type="SAM" id="MobiDB-lite"/>
    </source>
</evidence>
<reference evidence="3" key="1">
    <citation type="journal article" date="2019" name="Int. J. Syst. Evol. Microbiol.">
        <title>The Global Catalogue of Microorganisms (GCM) 10K type strain sequencing project: providing services to taxonomists for standard genome sequencing and annotation.</title>
        <authorList>
            <consortium name="The Broad Institute Genomics Platform"/>
            <consortium name="The Broad Institute Genome Sequencing Center for Infectious Disease"/>
            <person name="Wu L."/>
            <person name="Ma J."/>
        </authorList>
    </citation>
    <scope>NUCLEOTIDE SEQUENCE [LARGE SCALE GENOMIC DNA]</scope>
    <source>
        <strain evidence="3">JCM 18304</strain>
    </source>
</reference>
<dbReference type="Proteomes" id="UP001501570">
    <property type="component" value="Unassembled WGS sequence"/>
</dbReference>
<feature type="compositionally biased region" description="Basic and acidic residues" evidence="1">
    <location>
        <begin position="81"/>
        <end position="93"/>
    </location>
</feature>